<protein>
    <submittedName>
        <fullName evidence="5">Type I secretion C-terminal target domain (VC_A0849 subclass)</fullName>
    </submittedName>
</protein>
<proteinExistence type="predicted"/>
<dbReference type="InterPro" id="IPR013858">
    <property type="entry name" value="Peptidase_M10B_C"/>
</dbReference>
<gene>
    <name evidence="5" type="ORF">SAMN04488103_10410</name>
</gene>
<dbReference type="GO" id="GO:0005615">
    <property type="term" value="C:extracellular space"/>
    <property type="evidence" value="ECO:0007669"/>
    <property type="project" value="InterPro"/>
</dbReference>
<dbReference type="STRING" id="933059.SAMN04488103_10410"/>
<feature type="domain" description="Peptidase M10 serralysin C-terminal" evidence="4">
    <location>
        <begin position="175"/>
        <end position="300"/>
    </location>
</feature>
<dbReference type="AlphaFoldDB" id="A0A1H8EZJ9"/>
<evidence type="ECO:0000313" key="6">
    <source>
        <dbReference type="Proteomes" id="UP000198761"/>
    </source>
</evidence>
<accession>A0A1H8EZJ9</accession>
<evidence type="ECO:0000256" key="2">
    <source>
        <dbReference type="ARBA" id="ARBA00022525"/>
    </source>
</evidence>
<dbReference type="Proteomes" id="UP000198761">
    <property type="component" value="Unassembled WGS sequence"/>
</dbReference>
<comment type="subcellular location">
    <subcellularLocation>
        <location evidence="1">Secreted</location>
    </subcellularLocation>
</comment>
<keyword evidence="3" id="KW-0677">Repeat</keyword>
<evidence type="ECO:0000256" key="1">
    <source>
        <dbReference type="ARBA" id="ARBA00004613"/>
    </source>
</evidence>
<reference evidence="5 6" key="1">
    <citation type="submission" date="2016-10" db="EMBL/GenBank/DDBJ databases">
        <authorList>
            <person name="de Groot N.N."/>
        </authorList>
    </citation>
    <scope>NUCLEOTIDE SEQUENCE [LARGE SCALE GENOMIC DNA]</scope>
    <source>
        <strain evidence="5 6">DSM 3857</strain>
    </source>
</reference>
<dbReference type="SUPFAM" id="SSF51120">
    <property type="entry name" value="beta-Roll"/>
    <property type="match status" value="2"/>
</dbReference>
<keyword evidence="6" id="KW-1185">Reference proteome</keyword>
<name>A0A1H8EZJ9_9RHOB</name>
<evidence type="ECO:0000259" key="4">
    <source>
        <dbReference type="Pfam" id="PF08548"/>
    </source>
</evidence>
<dbReference type="RefSeq" id="WP_091300263.1">
    <property type="nucleotide sequence ID" value="NZ_FOCE01000004.1"/>
</dbReference>
<dbReference type="InterPro" id="IPR011049">
    <property type="entry name" value="Serralysin-like_metalloprot_C"/>
</dbReference>
<dbReference type="Gene3D" id="2.150.10.10">
    <property type="entry name" value="Serralysin-like metalloprotease, C-terminal"/>
    <property type="match status" value="1"/>
</dbReference>
<evidence type="ECO:0000313" key="5">
    <source>
        <dbReference type="EMBL" id="SEN24317.1"/>
    </source>
</evidence>
<dbReference type="Pfam" id="PF08548">
    <property type="entry name" value="Peptidase_M10_C"/>
    <property type="match status" value="1"/>
</dbReference>
<keyword evidence="2" id="KW-0964">Secreted</keyword>
<evidence type="ECO:0000256" key="3">
    <source>
        <dbReference type="ARBA" id="ARBA00022737"/>
    </source>
</evidence>
<dbReference type="OrthoDB" id="7835834at2"/>
<dbReference type="EMBL" id="FOCE01000004">
    <property type="protein sequence ID" value="SEN24317.1"/>
    <property type="molecule type" value="Genomic_DNA"/>
</dbReference>
<organism evidence="5 6">
    <name type="scientific">Gemmobacter aquatilis</name>
    <dbReference type="NCBI Taxonomy" id="933059"/>
    <lineage>
        <taxon>Bacteria</taxon>
        <taxon>Pseudomonadati</taxon>
        <taxon>Pseudomonadota</taxon>
        <taxon>Alphaproteobacteria</taxon>
        <taxon>Rhodobacterales</taxon>
        <taxon>Paracoccaceae</taxon>
        <taxon>Gemmobacter</taxon>
    </lineage>
</organism>
<dbReference type="PRINTS" id="PR00313">
    <property type="entry name" value="CABNDNGRPT"/>
</dbReference>
<sequence length="313" mass="32103">MARTIRFTNGADSFTQGFAIENRQLTLLLGGGDDRVVLDRDDDFGGGNRVDMGAGADGLVNEAEAGNLIRLGGGADTYVSLGFGSFSTDRADTVLGGAGDDLFAVSTFHSRYVGGAGADQFFSVGWQNRFEGGKGVDSISYAPRNDDFTQGGSGVTVDLGAGRAQTGANRFETLVSIENATGSSADDALFGSAAANLLAGGGGFDQLTGRGGADTFIWSEAREAPVVADAIDLVTDFTAAEGDRIDLRGIDADLLTAGDQAFTFRGAEGFSGNAGESRFAGQILEGDLTGDGIADFRIGLLDVVTLSAADILL</sequence>
<dbReference type="GO" id="GO:0005509">
    <property type="term" value="F:calcium ion binding"/>
    <property type="evidence" value="ECO:0007669"/>
    <property type="project" value="InterPro"/>
</dbReference>